<evidence type="ECO:0000313" key="2">
    <source>
        <dbReference type="Ensembl" id="ENSEASP00005057140.1"/>
    </source>
</evidence>
<accession>A0A9L0K742</accession>
<evidence type="ECO:0000313" key="3">
    <source>
        <dbReference type="Proteomes" id="UP000694387"/>
    </source>
</evidence>
<evidence type="ECO:0000256" key="1">
    <source>
        <dbReference type="SAM" id="Phobius"/>
    </source>
</evidence>
<dbReference type="GeneTree" id="ENSGT01140000284190"/>
<dbReference type="Proteomes" id="UP000694387">
    <property type="component" value="Chromosome 2"/>
</dbReference>
<dbReference type="AlphaFoldDB" id="A0A9L0K742"/>
<reference evidence="2 3" key="1">
    <citation type="journal article" date="2020" name="Nat. Commun.">
        <title>Donkey genomes provide new insights into domestication and selection for coat color.</title>
        <authorList>
            <person name="Wang"/>
            <person name="C."/>
            <person name="Li"/>
            <person name="H."/>
            <person name="Guo"/>
            <person name="Y."/>
            <person name="Huang"/>
            <person name="J."/>
            <person name="Sun"/>
            <person name="Y."/>
            <person name="Min"/>
            <person name="J."/>
            <person name="Wang"/>
            <person name="J."/>
            <person name="Fang"/>
            <person name="X."/>
            <person name="Zhao"/>
            <person name="Z."/>
            <person name="Wang"/>
            <person name="S."/>
            <person name="Zhang"/>
            <person name="Y."/>
            <person name="Liu"/>
            <person name="Q."/>
            <person name="Jiang"/>
            <person name="Q."/>
            <person name="Wang"/>
            <person name="X."/>
            <person name="Guo"/>
            <person name="Y."/>
            <person name="Yang"/>
            <person name="C."/>
            <person name="Wang"/>
            <person name="Y."/>
            <person name="Tian"/>
            <person name="F."/>
            <person name="Zhuang"/>
            <person name="G."/>
            <person name="Fan"/>
            <person name="Y."/>
            <person name="Gao"/>
            <person name="Q."/>
            <person name="Li"/>
            <person name="Y."/>
            <person name="Ju"/>
            <person name="Z."/>
            <person name="Li"/>
            <person name="J."/>
            <person name="Li"/>
            <person name="R."/>
            <person name="Hou"/>
            <person name="M."/>
            <person name="Yang"/>
            <person name="G."/>
            <person name="Liu"/>
            <person name="G."/>
            <person name="Liu"/>
            <person name="W."/>
            <person name="Guo"/>
            <person name="J."/>
            <person name="Pan"/>
            <person name="S."/>
            <person name="Fan"/>
            <person name="G."/>
            <person name="Zhang"/>
            <person name="W."/>
            <person name="Zhang"/>
            <person name="R."/>
            <person name="Yu"/>
            <person name="J."/>
            <person name="Zhang"/>
            <person name="X."/>
            <person name="Yin"/>
            <person name="Q."/>
            <person name="Ji"/>
            <person name="C."/>
            <person name="Jin"/>
            <person name="Y."/>
            <person name="Yue"/>
            <person name="G."/>
            <person name="Liu"/>
            <person name="M."/>
            <person name="Xu"/>
            <person name="J."/>
            <person name="Liu"/>
            <person name="S."/>
            <person name="Jordana"/>
            <person name="J."/>
            <person name="Noce"/>
            <person name="A."/>
            <person name="Amills"/>
            <person name="M."/>
            <person name="Wu"/>
            <person name="D.D."/>
            <person name="Li"/>
            <person name="S."/>
            <person name="Zhou"/>
            <person name="X. and Zhong"/>
            <person name="J."/>
        </authorList>
    </citation>
    <scope>NUCLEOTIDE SEQUENCE [LARGE SCALE GENOMIC DNA]</scope>
</reference>
<dbReference type="PANTHER" id="PTHR19446">
    <property type="entry name" value="REVERSE TRANSCRIPTASES"/>
    <property type="match status" value="1"/>
</dbReference>
<reference evidence="2" key="3">
    <citation type="submission" date="2025-09" db="UniProtKB">
        <authorList>
            <consortium name="Ensembl"/>
        </authorList>
    </citation>
    <scope>IDENTIFICATION</scope>
</reference>
<protein>
    <submittedName>
        <fullName evidence="2">Uncharacterized protein</fullName>
    </submittedName>
</protein>
<feature type="transmembrane region" description="Helical" evidence="1">
    <location>
        <begin position="48"/>
        <end position="73"/>
    </location>
</feature>
<sequence length="176" mass="20153">MCFRLRETQNLKKTEINSSNLPHSGGMPHQTGTSSSYGHTSVFKSRSVVLIFILLVIIDVKHLFMYLLAICMYSLEKCLLGSSVHFLVRFFVVVMIYCTNRMKDRNHTIISIDAGKASDKIRHTFMIKMFNILDIEGTYLNLIKAKPTADVIFNGERLKAFPLDREQDKGAHSHHF</sequence>
<name>A0A9L0K742_EQUAS</name>
<dbReference type="Ensembl" id="ENSEAST00005052289.1">
    <property type="protein sequence ID" value="ENSEASP00005057140.1"/>
    <property type="gene ID" value="ENSEASG00005028521.1"/>
</dbReference>
<keyword evidence="3" id="KW-1185">Reference proteome</keyword>
<proteinExistence type="predicted"/>
<keyword evidence="1" id="KW-1133">Transmembrane helix</keyword>
<keyword evidence="1" id="KW-0472">Membrane</keyword>
<organism evidence="2 3">
    <name type="scientific">Equus asinus</name>
    <name type="common">Donkey</name>
    <name type="synonym">Equus africanus asinus</name>
    <dbReference type="NCBI Taxonomy" id="9793"/>
    <lineage>
        <taxon>Eukaryota</taxon>
        <taxon>Metazoa</taxon>
        <taxon>Chordata</taxon>
        <taxon>Craniata</taxon>
        <taxon>Vertebrata</taxon>
        <taxon>Euteleostomi</taxon>
        <taxon>Mammalia</taxon>
        <taxon>Eutheria</taxon>
        <taxon>Laurasiatheria</taxon>
        <taxon>Perissodactyla</taxon>
        <taxon>Equidae</taxon>
        <taxon>Equus</taxon>
    </lineage>
</organism>
<keyword evidence="1" id="KW-0812">Transmembrane</keyword>
<reference evidence="2" key="2">
    <citation type="submission" date="2025-08" db="UniProtKB">
        <authorList>
            <consortium name="Ensembl"/>
        </authorList>
    </citation>
    <scope>IDENTIFICATION</scope>
</reference>
<feature type="transmembrane region" description="Helical" evidence="1">
    <location>
        <begin position="79"/>
        <end position="98"/>
    </location>
</feature>